<dbReference type="SUPFAM" id="SSF46689">
    <property type="entry name" value="Homeodomain-like"/>
    <property type="match status" value="1"/>
</dbReference>
<evidence type="ECO:0000313" key="4">
    <source>
        <dbReference type="Proteomes" id="UP000694867"/>
    </source>
</evidence>
<evidence type="ECO:0000256" key="2">
    <source>
        <dbReference type="ARBA" id="ARBA00023125"/>
    </source>
</evidence>
<evidence type="ECO:0000313" key="5">
    <source>
        <dbReference type="RefSeq" id="XP_018495075.1"/>
    </source>
</evidence>
<accession>A0AAJ7P9R9</accession>
<evidence type="ECO:0000259" key="3">
    <source>
        <dbReference type="PROSITE" id="PS51253"/>
    </source>
</evidence>
<keyword evidence="4" id="KW-1185">Reference proteome</keyword>
<proteinExistence type="predicted"/>
<feature type="domain" description="HTH CENPB-type" evidence="3">
    <location>
        <begin position="62"/>
        <end position="135"/>
    </location>
</feature>
<comment type="subcellular location">
    <subcellularLocation>
        <location evidence="1">Nucleus</location>
    </subcellularLocation>
</comment>
<keyword evidence="2" id="KW-0238">DNA-binding</keyword>
<dbReference type="Pfam" id="PF03221">
    <property type="entry name" value="HTH_Tnp_Tc5"/>
    <property type="match status" value="1"/>
</dbReference>
<organism evidence="4 5">
    <name type="scientific">Galendromus occidentalis</name>
    <name type="common">western predatory mite</name>
    <dbReference type="NCBI Taxonomy" id="34638"/>
    <lineage>
        <taxon>Eukaryota</taxon>
        <taxon>Metazoa</taxon>
        <taxon>Ecdysozoa</taxon>
        <taxon>Arthropoda</taxon>
        <taxon>Chelicerata</taxon>
        <taxon>Arachnida</taxon>
        <taxon>Acari</taxon>
        <taxon>Parasitiformes</taxon>
        <taxon>Mesostigmata</taxon>
        <taxon>Gamasina</taxon>
        <taxon>Phytoseioidea</taxon>
        <taxon>Phytoseiidae</taxon>
        <taxon>Typhlodrominae</taxon>
        <taxon>Galendromus</taxon>
    </lineage>
</organism>
<protein>
    <submittedName>
        <fullName evidence="5">Uncharacterized protein LOC108864273</fullName>
    </submittedName>
</protein>
<dbReference type="GeneID" id="108864273"/>
<name>A0AAJ7P9R9_9ACAR</name>
<dbReference type="PROSITE" id="PS51253">
    <property type="entry name" value="HTH_CENPB"/>
    <property type="match status" value="1"/>
</dbReference>
<dbReference type="Proteomes" id="UP000694867">
    <property type="component" value="Unplaced"/>
</dbReference>
<dbReference type="InterPro" id="IPR006600">
    <property type="entry name" value="HTH_CenpB_DNA-bd_dom"/>
</dbReference>
<reference evidence="5" key="1">
    <citation type="submission" date="2025-08" db="UniProtKB">
        <authorList>
            <consortium name="RefSeq"/>
        </authorList>
    </citation>
    <scope>IDENTIFICATION</scope>
</reference>
<dbReference type="SMART" id="SM00674">
    <property type="entry name" value="CENPB"/>
    <property type="match status" value="1"/>
</dbReference>
<sequence>MSSKRKGYSVAFKRAIVEQSRGGNLKKFCEEMKLDLRMVRKWRAGYHDLVRLTHDGSADRRKCGTGRQPYYLELEDAIYDWILDRRALSLVVNRAEVQAFALASAPRFDISTEDVKASSHWLAAFMKRKELSLRRSTTLFKLEDDQVIERALAFKSFIDKIDSSRYEAWNVIAMDETAVFLGPGP</sequence>
<dbReference type="GO" id="GO:0003677">
    <property type="term" value="F:DNA binding"/>
    <property type="evidence" value="ECO:0007669"/>
    <property type="project" value="UniProtKB-KW"/>
</dbReference>
<dbReference type="GO" id="GO:0005634">
    <property type="term" value="C:nucleus"/>
    <property type="evidence" value="ECO:0007669"/>
    <property type="project" value="UniProtKB-SubCell"/>
</dbReference>
<dbReference type="InterPro" id="IPR009057">
    <property type="entry name" value="Homeodomain-like_sf"/>
</dbReference>
<gene>
    <name evidence="5" type="primary">LOC108864273</name>
</gene>
<dbReference type="KEGG" id="goe:108864273"/>
<evidence type="ECO:0000256" key="1">
    <source>
        <dbReference type="ARBA" id="ARBA00004123"/>
    </source>
</evidence>
<dbReference type="RefSeq" id="XP_018495075.1">
    <property type="nucleotide sequence ID" value="XM_018639559.1"/>
</dbReference>
<dbReference type="Gene3D" id="1.10.10.60">
    <property type="entry name" value="Homeodomain-like"/>
    <property type="match status" value="1"/>
</dbReference>
<dbReference type="AlphaFoldDB" id="A0AAJ7P9R9"/>